<proteinExistence type="predicted"/>
<organism evidence="1">
    <name type="scientific">Pseudomonas phage Orisa03</name>
    <dbReference type="NCBI Taxonomy" id="3138542"/>
    <lineage>
        <taxon>Viruses</taxon>
    </lineage>
</organism>
<accession>A0AAU6W2H2</accession>
<dbReference type="EMBL" id="PP179327">
    <property type="protein sequence ID" value="XAI70763.1"/>
    <property type="molecule type" value="Genomic_DNA"/>
</dbReference>
<reference evidence="1" key="1">
    <citation type="journal article" date="2024" name="J. Gen. Virol.">
        <title>Novel phages of Pseudomonas syringae unveil numerous potential auxiliary metabolic genes.</title>
        <authorList>
            <person name="Feltin C."/>
            <person name="Garneau J.R."/>
            <person name="Morris C.E."/>
            <person name="Berard A."/>
            <person name="Torres-Barcelo C."/>
        </authorList>
    </citation>
    <scope>NUCLEOTIDE SEQUENCE</scope>
</reference>
<protein>
    <submittedName>
        <fullName evidence="1">Uncharacterized protein</fullName>
    </submittedName>
</protein>
<evidence type="ECO:0000313" key="1">
    <source>
        <dbReference type="EMBL" id="XAI70763.1"/>
    </source>
</evidence>
<name>A0AAU6W2H2_9VIRU</name>
<gene>
    <name evidence="1" type="ORF">Orisa03_00030</name>
</gene>
<sequence length="60" mass="6850">MTTVNVMFSDEKKKEIIAVFGAPQSEKDYANLGAVEDDDSRYLDFLKKVSHMYTSLEKKS</sequence>